<evidence type="ECO:0000256" key="4">
    <source>
        <dbReference type="PIRSR" id="PIRSR001220-2"/>
    </source>
</evidence>
<feature type="domain" description="L-asparaginase N-terminal" evidence="5">
    <location>
        <begin position="208"/>
        <end position="257"/>
    </location>
</feature>
<feature type="active site" description="O-isoaspartyl threonine intermediate" evidence="3">
    <location>
        <position position="55"/>
    </location>
</feature>
<protein>
    <recommendedName>
        <fullName evidence="1">asparaginase</fullName>
        <ecNumber evidence="1">3.5.1.1</ecNumber>
    </recommendedName>
</protein>
<sequence>MTYKTVRINPGRSVNPQRRNTTITDSLESSRPAASAPGIQTTSARSVLVIYTGGTFGMVYDRRADQLIPFDFEQVLDRVPELNRLDFEITIVTLHDIIDSSNMKPAIWIELARLIEKNYHQYDSFVILHGTDTMAYTASALSFMLVGLNKPVILTGAQLPIGVARTDARENFITALEIAAAVDSAAVEPADSTRSVSNRIGQEDVRPIVPEVCVYFNSLLLRGNRSTKQESVQFNAFASENYPHLATAGVSIDYNRPYIRSYQPNQPLTIRTRLDPRVTILKLFPGITQPVVESIVSIPNLRGIVLETFGAGNAPTDAWFLDTLKAAIDRGVVVFNVSQCEGGRVTQGRYQTSKLLQQIGVVSGADITTEAAITKLMVLLGQEADPVRLRALLAQPIMGEMSE</sequence>
<dbReference type="InterPro" id="IPR027473">
    <property type="entry name" value="L-asparaginase_C"/>
</dbReference>
<dbReference type="GO" id="GO:0009066">
    <property type="term" value="P:aspartate family amino acid metabolic process"/>
    <property type="evidence" value="ECO:0007669"/>
    <property type="project" value="UniProtKB-ARBA"/>
</dbReference>
<evidence type="ECO:0000256" key="3">
    <source>
        <dbReference type="PIRSR" id="PIRSR001220-1"/>
    </source>
</evidence>
<evidence type="ECO:0000256" key="1">
    <source>
        <dbReference type="ARBA" id="ARBA00012920"/>
    </source>
</evidence>
<dbReference type="KEGG" id="stae:HNV11_12540"/>
<evidence type="ECO:0000259" key="5">
    <source>
        <dbReference type="Pfam" id="PF00710"/>
    </source>
</evidence>
<evidence type="ECO:0000313" key="8">
    <source>
        <dbReference type="Proteomes" id="UP000502756"/>
    </source>
</evidence>
<proteinExistence type="predicted"/>
<dbReference type="InterPro" id="IPR006034">
    <property type="entry name" value="Asparaginase/glutaminase-like"/>
</dbReference>
<dbReference type="CDD" id="cd08963">
    <property type="entry name" value="L-asparaginase_I"/>
    <property type="match status" value="1"/>
</dbReference>
<name>A0A6M5Y878_9BACT</name>
<dbReference type="AlphaFoldDB" id="A0A6M5Y878"/>
<dbReference type="InterPro" id="IPR041725">
    <property type="entry name" value="L-asparaginase_I"/>
</dbReference>
<dbReference type="SMART" id="SM00870">
    <property type="entry name" value="Asparaginase"/>
    <property type="match status" value="1"/>
</dbReference>
<dbReference type="InterPro" id="IPR040919">
    <property type="entry name" value="Asparaginase_C"/>
</dbReference>
<dbReference type="InterPro" id="IPR036152">
    <property type="entry name" value="Asp/glu_Ase-like_sf"/>
</dbReference>
<dbReference type="Pfam" id="PF00710">
    <property type="entry name" value="Asparaginase"/>
    <property type="match status" value="2"/>
</dbReference>
<evidence type="ECO:0000259" key="6">
    <source>
        <dbReference type="Pfam" id="PF17763"/>
    </source>
</evidence>
<dbReference type="Gene3D" id="3.40.50.1170">
    <property type="entry name" value="L-asparaginase, N-terminal domain"/>
    <property type="match status" value="1"/>
</dbReference>
<dbReference type="PRINTS" id="PR00139">
    <property type="entry name" value="ASNGLNASE"/>
</dbReference>
<keyword evidence="8" id="KW-1185">Reference proteome</keyword>
<dbReference type="EC" id="3.5.1.1" evidence="1"/>
<dbReference type="SFLD" id="SFLDS00057">
    <property type="entry name" value="Glutaminase/Asparaginase"/>
    <property type="match status" value="1"/>
</dbReference>
<dbReference type="PIRSF" id="PIRSF001220">
    <property type="entry name" value="L-ASNase_gatD"/>
    <property type="match status" value="1"/>
</dbReference>
<evidence type="ECO:0000313" key="7">
    <source>
        <dbReference type="EMBL" id="QJW90145.1"/>
    </source>
</evidence>
<gene>
    <name evidence="7" type="ORF">HNV11_12540</name>
</gene>
<feature type="domain" description="Asparaginase/glutaminase C-terminal" evidence="6">
    <location>
        <begin position="277"/>
        <end position="392"/>
    </location>
</feature>
<dbReference type="Proteomes" id="UP000502756">
    <property type="component" value="Chromosome"/>
</dbReference>
<dbReference type="InterPro" id="IPR006033">
    <property type="entry name" value="AsnA_fam"/>
</dbReference>
<dbReference type="PANTHER" id="PTHR11707">
    <property type="entry name" value="L-ASPARAGINASE"/>
    <property type="match status" value="1"/>
</dbReference>
<feature type="domain" description="L-asparaginase N-terminal" evidence="5">
    <location>
        <begin position="47"/>
        <end position="183"/>
    </location>
</feature>
<dbReference type="EMBL" id="CP053435">
    <property type="protein sequence ID" value="QJW90145.1"/>
    <property type="molecule type" value="Genomic_DNA"/>
</dbReference>
<dbReference type="Pfam" id="PF17763">
    <property type="entry name" value="Asparaginase_C"/>
    <property type="match status" value="1"/>
</dbReference>
<dbReference type="GO" id="GO:0004067">
    <property type="term" value="F:asparaginase activity"/>
    <property type="evidence" value="ECO:0007669"/>
    <property type="project" value="UniProtKB-UniRule"/>
</dbReference>
<keyword evidence="2" id="KW-0378">Hydrolase</keyword>
<reference evidence="7 8" key="1">
    <citation type="submission" date="2020-05" db="EMBL/GenBank/DDBJ databases">
        <title>Genome sequencing of Spirosoma sp. TS118.</title>
        <authorList>
            <person name="Lee J.-H."/>
            <person name="Jeong S."/>
            <person name="Zhao L."/>
            <person name="Jung J.-H."/>
            <person name="Kim M.-K."/>
            <person name="Lim S."/>
        </authorList>
    </citation>
    <scope>NUCLEOTIDE SEQUENCE [LARGE SCALE GENOMIC DNA]</scope>
    <source>
        <strain evidence="7 8">TS118</strain>
    </source>
</reference>
<dbReference type="PANTHER" id="PTHR11707:SF28">
    <property type="entry name" value="60 KDA LYSOPHOSPHOLIPASE"/>
    <property type="match status" value="1"/>
</dbReference>
<evidence type="ECO:0000256" key="2">
    <source>
        <dbReference type="ARBA" id="ARBA00022801"/>
    </source>
</evidence>
<dbReference type="RefSeq" id="WP_171739990.1">
    <property type="nucleotide sequence ID" value="NZ_CP053435.1"/>
</dbReference>
<dbReference type="PIRSF" id="PIRSF500176">
    <property type="entry name" value="L_ASNase"/>
    <property type="match status" value="1"/>
</dbReference>
<dbReference type="NCBIfam" id="TIGR00519">
    <property type="entry name" value="asnASE_I"/>
    <property type="match status" value="1"/>
</dbReference>
<feature type="binding site" evidence="4">
    <location>
        <position position="100"/>
    </location>
    <ligand>
        <name>substrate</name>
    </ligand>
</feature>
<feature type="binding site" evidence="4">
    <location>
        <begin position="131"/>
        <end position="132"/>
    </location>
    <ligand>
        <name>substrate</name>
    </ligand>
</feature>
<dbReference type="FunFam" id="3.40.50.40:FF:000001">
    <property type="entry name" value="L-asparaginase 1"/>
    <property type="match status" value="1"/>
</dbReference>
<organism evidence="7 8">
    <name type="scientific">Spirosoma taeanense</name>
    <dbReference type="NCBI Taxonomy" id="2735870"/>
    <lineage>
        <taxon>Bacteria</taxon>
        <taxon>Pseudomonadati</taxon>
        <taxon>Bacteroidota</taxon>
        <taxon>Cytophagia</taxon>
        <taxon>Cytophagales</taxon>
        <taxon>Cytophagaceae</taxon>
        <taxon>Spirosoma</taxon>
    </lineage>
</organism>
<dbReference type="SUPFAM" id="SSF53774">
    <property type="entry name" value="Glutaminase/Asparaginase"/>
    <property type="match status" value="1"/>
</dbReference>
<accession>A0A6M5Y878</accession>
<dbReference type="Gene3D" id="3.40.50.40">
    <property type="match status" value="1"/>
</dbReference>
<dbReference type="PROSITE" id="PS51732">
    <property type="entry name" value="ASN_GLN_ASE_3"/>
    <property type="match status" value="1"/>
</dbReference>
<dbReference type="InterPro" id="IPR037152">
    <property type="entry name" value="L-asparaginase_N_sf"/>
</dbReference>
<dbReference type="InterPro" id="IPR027474">
    <property type="entry name" value="L-asparaginase_N"/>
</dbReference>